<comment type="caution">
    <text evidence="4">The sequence shown here is derived from an EMBL/GenBank/DDBJ whole genome shotgun (WGS) entry which is preliminary data.</text>
</comment>
<gene>
    <name evidence="4" type="ORF">PEVE_00021870</name>
</gene>
<keyword evidence="5" id="KW-1185">Reference proteome</keyword>
<keyword evidence="1" id="KW-0175">Coiled coil</keyword>
<organism evidence="4 5">
    <name type="scientific">Porites evermanni</name>
    <dbReference type="NCBI Taxonomy" id="104178"/>
    <lineage>
        <taxon>Eukaryota</taxon>
        <taxon>Metazoa</taxon>
        <taxon>Cnidaria</taxon>
        <taxon>Anthozoa</taxon>
        <taxon>Hexacorallia</taxon>
        <taxon>Scleractinia</taxon>
        <taxon>Fungiina</taxon>
        <taxon>Poritidae</taxon>
        <taxon>Porites</taxon>
    </lineage>
</organism>
<evidence type="ECO:0000259" key="3">
    <source>
        <dbReference type="Pfam" id="PF13837"/>
    </source>
</evidence>
<name>A0ABN8M3X3_9CNID</name>
<evidence type="ECO:0000313" key="4">
    <source>
        <dbReference type="EMBL" id="CAH3024183.1"/>
    </source>
</evidence>
<feature type="coiled-coil region" evidence="1">
    <location>
        <begin position="59"/>
        <end position="86"/>
    </location>
</feature>
<feature type="domain" description="Myb/SANT-like DNA-binding" evidence="3">
    <location>
        <begin position="8"/>
        <end position="84"/>
    </location>
</feature>
<evidence type="ECO:0000313" key="5">
    <source>
        <dbReference type="Proteomes" id="UP001159427"/>
    </source>
</evidence>
<dbReference type="InterPro" id="IPR044822">
    <property type="entry name" value="Myb_DNA-bind_4"/>
</dbReference>
<evidence type="ECO:0000256" key="2">
    <source>
        <dbReference type="SAM" id="MobiDB-lite"/>
    </source>
</evidence>
<sequence length="158" mass="18056">MTLFVRSHYWSDAEIRFLITTWKDHHPISKRHNATVRESIAKQLTSLLKEQRITFIRTASVYKSKIKNLEDQYKRVKNHNNKIGNNRCQIKILGCCAKITPKAVIECGFQDDKLPINISPSYSGGKSTLTTPVPEEELSDFSVGDEEDQSLLKTSFKA</sequence>
<dbReference type="Gene3D" id="1.10.10.60">
    <property type="entry name" value="Homeodomain-like"/>
    <property type="match status" value="1"/>
</dbReference>
<dbReference type="Proteomes" id="UP001159427">
    <property type="component" value="Unassembled WGS sequence"/>
</dbReference>
<protein>
    <recommendedName>
        <fullName evidence="3">Myb/SANT-like DNA-binding domain-containing protein</fullName>
    </recommendedName>
</protein>
<feature type="region of interest" description="Disordered" evidence="2">
    <location>
        <begin position="121"/>
        <end position="158"/>
    </location>
</feature>
<reference evidence="4 5" key="1">
    <citation type="submission" date="2022-05" db="EMBL/GenBank/DDBJ databases">
        <authorList>
            <consortium name="Genoscope - CEA"/>
            <person name="William W."/>
        </authorList>
    </citation>
    <scope>NUCLEOTIDE SEQUENCE [LARGE SCALE GENOMIC DNA]</scope>
</reference>
<dbReference type="EMBL" id="CALNXI010000292">
    <property type="protein sequence ID" value="CAH3024183.1"/>
    <property type="molecule type" value="Genomic_DNA"/>
</dbReference>
<proteinExistence type="predicted"/>
<dbReference type="Pfam" id="PF13837">
    <property type="entry name" value="Myb_DNA-bind_4"/>
    <property type="match status" value="1"/>
</dbReference>
<accession>A0ABN8M3X3</accession>
<evidence type="ECO:0000256" key="1">
    <source>
        <dbReference type="SAM" id="Coils"/>
    </source>
</evidence>
<feature type="compositionally biased region" description="Polar residues" evidence="2">
    <location>
        <begin position="121"/>
        <end position="131"/>
    </location>
</feature>
<feature type="compositionally biased region" description="Acidic residues" evidence="2">
    <location>
        <begin position="134"/>
        <end position="149"/>
    </location>
</feature>